<dbReference type="GO" id="GO:0008270">
    <property type="term" value="F:zinc ion binding"/>
    <property type="evidence" value="ECO:0007669"/>
    <property type="project" value="InterPro"/>
</dbReference>
<keyword evidence="3" id="KW-0805">Transcription regulation</keyword>
<keyword evidence="1" id="KW-0479">Metal-binding</keyword>
<sequence>MIEENLPDARQPTNIGLHTELDEMLVHSPWPKPVSHYEPYFDYATFARPWNYHLDHTADTSDWFSSQFFAALRETDLACSPLFQTWNNTGYEPTTLDIMGALDRGHDMLPPSVTVDEGAISLQTGDDLLQSSQVRPRPNERPESLPGRASRVASPPNESSHEDRLPFAWDPRSKPIARANPIVLPMNDPIFASINRAVEISQTTLSRVSAFLRPANPVNGEDIFTMPELPLVNVFISLFFGKFLPQVPVLHKPTMKIEAFPPALLSIIIVIGSCYSRLRHTRRFGIIVFDRTRQNLLALIEEDNSLMRDPLSIYAAALVCYMGLWCGNKRAFELSEALRAVVVTYIRRLPNDHNQQVQPFHEMRHTTTRGHTNSVPHLARSNPLQSQWSGWATQESHKRLRWFIYMIDSQFPAILGMNGMMTTADIRKWECPCDEEFWTVATARSWKNKLGSASEPSCPIFGSLTALLLLAPEQPVGNESVALLPSVNTWSANLLMTVAMSEVFHFQETLVVIRTYEEPECSQSTISSSSSHMSCHVAHLLGMLELWKHSYVLPHQTRRPDTTSSHLKHCSMIMYHLARLYLVFPISDIQDSLGRSGPADAEAARTKLSAWIHQCPEQAARAVEDAATCISLIMCNEGESDPYDVIGLFLCHVVVWSFAHAASAHQKGFILRQLQDKPGVSPAVLEVIQAGFAHDDSTDDSEVDAPQLVFRHAIQSLVQLGTWGASSNLALLLHLHPGAAR</sequence>
<dbReference type="STRING" id="5454.A0A163LNR5"/>
<gene>
    <name evidence="8" type="ORF">ST47_g892</name>
</gene>
<keyword evidence="4" id="KW-0804">Transcription</keyword>
<dbReference type="PANTHER" id="PTHR47660:SF2">
    <property type="entry name" value="TRANSCRIPTION FACTOR WITH C2H2 AND ZN(2)-CYS(6) DNA BINDING DOMAIN (EUROFUNG)"/>
    <property type="match status" value="1"/>
</dbReference>
<feature type="compositionally biased region" description="Polar residues" evidence="6">
    <location>
        <begin position="125"/>
        <end position="134"/>
    </location>
</feature>
<evidence type="ECO:0000313" key="8">
    <source>
        <dbReference type="EMBL" id="KZM27963.1"/>
    </source>
</evidence>
<dbReference type="OrthoDB" id="3945418at2759"/>
<evidence type="ECO:0000256" key="2">
    <source>
        <dbReference type="ARBA" id="ARBA00022833"/>
    </source>
</evidence>
<protein>
    <submittedName>
        <fullName evidence="8">DNA binding</fullName>
    </submittedName>
</protein>
<evidence type="ECO:0000256" key="6">
    <source>
        <dbReference type="SAM" id="MobiDB-lite"/>
    </source>
</evidence>
<proteinExistence type="predicted"/>
<evidence type="ECO:0000256" key="4">
    <source>
        <dbReference type="ARBA" id="ARBA00023163"/>
    </source>
</evidence>
<dbReference type="GO" id="GO:0003677">
    <property type="term" value="F:DNA binding"/>
    <property type="evidence" value="ECO:0007669"/>
    <property type="project" value="InterPro"/>
</dbReference>
<organism evidence="8 9">
    <name type="scientific">Didymella rabiei</name>
    <name type="common">Chickpea ascochyta blight fungus</name>
    <name type="synonym">Mycosphaerella rabiei</name>
    <dbReference type="NCBI Taxonomy" id="5454"/>
    <lineage>
        <taxon>Eukaryota</taxon>
        <taxon>Fungi</taxon>
        <taxon>Dikarya</taxon>
        <taxon>Ascomycota</taxon>
        <taxon>Pezizomycotina</taxon>
        <taxon>Dothideomycetes</taxon>
        <taxon>Pleosporomycetidae</taxon>
        <taxon>Pleosporales</taxon>
        <taxon>Pleosporineae</taxon>
        <taxon>Didymellaceae</taxon>
        <taxon>Ascochyta</taxon>
    </lineage>
</organism>
<feature type="domain" description="Xylanolytic transcriptional activator regulatory" evidence="7">
    <location>
        <begin position="236"/>
        <end position="466"/>
    </location>
</feature>
<dbReference type="PANTHER" id="PTHR47660">
    <property type="entry name" value="TRANSCRIPTION FACTOR WITH C2H2 AND ZN(2)-CYS(6) DNA BINDING DOMAIN (EUROFUNG)-RELATED-RELATED"/>
    <property type="match status" value="1"/>
</dbReference>
<keyword evidence="5" id="KW-0539">Nucleus</keyword>
<dbReference type="EMBL" id="JYNV01000041">
    <property type="protein sequence ID" value="KZM27963.1"/>
    <property type="molecule type" value="Genomic_DNA"/>
</dbReference>
<dbReference type="Pfam" id="PF04082">
    <property type="entry name" value="Fungal_trans"/>
    <property type="match status" value="1"/>
</dbReference>
<name>A0A163LNR5_DIDRA</name>
<evidence type="ECO:0000256" key="5">
    <source>
        <dbReference type="ARBA" id="ARBA00023242"/>
    </source>
</evidence>
<keyword evidence="9" id="KW-1185">Reference proteome</keyword>
<reference evidence="8 9" key="1">
    <citation type="journal article" date="2016" name="Sci. Rep.">
        <title>Draft genome sequencing and secretome analysis of fungal phytopathogen Ascochyta rabiei provides insight into the necrotrophic effector repertoire.</title>
        <authorList>
            <person name="Verma S."/>
            <person name="Gazara R.K."/>
            <person name="Nizam S."/>
            <person name="Parween S."/>
            <person name="Chattopadhyay D."/>
            <person name="Verma P.K."/>
        </authorList>
    </citation>
    <scope>NUCLEOTIDE SEQUENCE [LARGE SCALE GENOMIC DNA]</scope>
    <source>
        <strain evidence="8 9">ArDII</strain>
    </source>
</reference>
<evidence type="ECO:0000256" key="1">
    <source>
        <dbReference type="ARBA" id="ARBA00022723"/>
    </source>
</evidence>
<evidence type="ECO:0000259" key="7">
    <source>
        <dbReference type="Pfam" id="PF04082"/>
    </source>
</evidence>
<dbReference type="AlphaFoldDB" id="A0A163LNR5"/>
<dbReference type="Proteomes" id="UP000076837">
    <property type="component" value="Unassembled WGS sequence"/>
</dbReference>
<comment type="caution">
    <text evidence="8">The sequence shown here is derived from an EMBL/GenBank/DDBJ whole genome shotgun (WGS) entry which is preliminary data.</text>
</comment>
<keyword evidence="2" id="KW-0862">Zinc</keyword>
<dbReference type="GO" id="GO:0006351">
    <property type="term" value="P:DNA-templated transcription"/>
    <property type="evidence" value="ECO:0007669"/>
    <property type="project" value="InterPro"/>
</dbReference>
<accession>A0A163LNR5</accession>
<dbReference type="InterPro" id="IPR007219">
    <property type="entry name" value="XnlR_reg_dom"/>
</dbReference>
<evidence type="ECO:0000256" key="3">
    <source>
        <dbReference type="ARBA" id="ARBA00023015"/>
    </source>
</evidence>
<evidence type="ECO:0000313" key="9">
    <source>
        <dbReference type="Proteomes" id="UP000076837"/>
    </source>
</evidence>
<feature type="region of interest" description="Disordered" evidence="6">
    <location>
        <begin position="125"/>
        <end position="168"/>
    </location>
</feature>